<reference evidence="3 4" key="1">
    <citation type="submission" date="2018-10" db="EMBL/GenBank/DDBJ databases">
        <title>Roseomonas sp. nov., isolated from feces of Tibetan antelopes in the Qinghai-Tibet plateau, China.</title>
        <authorList>
            <person name="Tian Z."/>
        </authorList>
    </citation>
    <scope>NUCLEOTIDE SEQUENCE [LARGE SCALE GENOMIC DNA]</scope>
    <source>
        <strain evidence="3 4">Z23</strain>
    </source>
</reference>
<evidence type="ECO:0000256" key="1">
    <source>
        <dbReference type="SAM" id="Phobius"/>
    </source>
</evidence>
<feature type="domain" description="HAMP" evidence="2">
    <location>
        <begin position="233"/>
        <end position="286"/>
    </location>
</feature>
<keyword evidence="4" id="KW-1185">Reference proteome</keyword>
<keyword evidence="1" id="KW-0472">Membrane</keyword>
<evidence type="ECO:0000259" key="2">
    <source>
        <dbReference type="PROSITE" id="PS50885"/>
    </source>
</evidence>
<feature type="transmembrane region" description="Helical" evidence="1">
    <location>
        <begin position="212"/>
        <end position="231"/>
    </location>
</feature>
<organism evidence="3 4">
    <name type="scientific">Teichococcus wenyumeiae</name>
    <dbReference type="NCBI Taxonomy" id="2478470"/>
    <lineage>
        <taxon>Bacteria</taxon>
        <taxon>Pseudomonadati</taxon>
        <taxon>Pseudomonadota</taxon>
        <taxon>Alphaproteobacteria</taxon>
        <taxon>Acetobacterales</taxon>
        <taxon>Roseomonadaceae</taxon>
        <taxon>Roseomonas</taxon>
    </lineage>
</organism>
<dbReference type="InterPro" id="IPR003660">
    <property type="entry name" value="HAMP_dom"/>
</dbReference>
<dbReference type="Proteomes" id="UP000274097">
    <property type="component" value="Unassembled WGS sequence"/>
</dbReference>
<comment type="caution">
    <text evidence="3">The sequence shown here is derived from an EMBL/GenBank/DDBJ whole genome shotgun (WGS) entry which is preliminary data.</text>
</comment>
<evidence type="ECO:0000313" key="4">
    <source>
        <dbReference type="Proteomes" id="UP000274097"/>
    </source>
</evidence>
<protein>
    <submittedName>
        <fullName evidence="3">DUF3365 domain-containing protein</fullName>
    </submittedName>
</protein>
<keyword evidence="1" id="KW-1133">Transmembrane helix</keyword>
<proteinExistence type="predicted"/>
<dbReference type="Gene3D" id="6.10.340.10">
    <property type="match status" value="1"/>
</dbReference>
<dbReference type="InterPro" id="IPR021796">
    <property type="entry name" value="Tll0287-like_dom"/>
</dbReference>
<gene>
    <name evidence="3" type="ORF">EBE87_22760</name>
</gene>
<accession>A0ABX9VDJ9</accession>
<dbReference type="Pfam" id="PF11845">
    <property type="entry name" value="Tll0287-like"/>
    <property type="match status" value="1"/>
</dbReference>
<dbReference type="CDD" id="cd06225">
    <property type="entry name" value="HAMP"/>
    <property type="match status" value="1"/>
</dbReference>
<dbReference type="SMART" id="SM00304">
    <property type="entry name" value="HAMP"/>
    <property type="match status" value="1"/>
</dbReference>
<dbReference type="PROSITE" id="PS50885">
    <property type="entry name" value="HAMP"/>
    <property type="match status" value="1"/>
</dbReference>
<sequence length="290" mass="31786">MGLRMKFNLAMGFTFLAGLLIAGLLSYRLTQREAVREVLQQASIMAGQAAVISDYTAREIAPLLAEQSREQFLPQSVPFWAAHTNFSALQKLFPDYSVRMPALNPTNPADRPTDWQAEIIALFRGNPALQEHISQRASPNGPILSISRPIRVEDRACLECHSTPQAAPAAMVDLYGPSNGFGWEMGETVGAQIISVPMQVALQRAAGTFRTVMLGLGAVFLLMTVLLNLLLHLAVVRRVRRISTAANEVSLGDMAAPELPVSGRDEIASLTESFNRMRRSFANAMRLLEP</sequence>
<dbReference type="Pfam" id="PF00672">
    <property type="entry name" value="HAMP"/>
    <property type="match status" value="1"/>
</dbReference>
<keyword evidence="1" id="KW-0812">Transmembrane</keyword>
<dbReference type="EMBL" id="RFLX01000030">
    <property type="protein sequence ID" value="RMI17397.1"/>
    <property type="molecule type" value="Genomic_DNA"/>
</dbReference>
<name>A0ABX9VDJ9_9PROT</name>
<evidence type="ECO:0000313" key="3">
    <source>
        <dbReference type="EMBL" id="RMI17397.1"/>
    </source>
</evidence>
<dbReference type="SUPFAM" id="SSF158472">
    <property type="entry name" value="HAMP domain-like"/>
    <property type="match status" value="1"/>
</dbReference>